<keyword evidence="1" id="KW-0472">Membrane</keyword>
<dbReference type="Gene3D" id="2.40.10.480">
    <property type="match status" value="1"/>
</dbReference>
<keyword evidence="1" id="KW-1133">Transmembrane helix</keyword>
<reference evidence="3" key="1">
    <citation type="journal article" date="2019" name="Int. J. Syst. Evol. Microbiol.">
        <title>The Global Catalogue of Microorganisms (GCM) 10K type strain sequencing project: providing services to taxonomists for standard genome sequencing and annotation.</title>
        <authorList>
            <consortium name="The Broad Institute Genomics Platform"/>
            <consortium name="The Broad Institute Genome Sequencing Center for Infectious Disease"/>
            <person name="Wu L."/>
            <person name="Ma J."/>
        </authorList>
    </citation>
    <scope>NUCLEOTIDE SEQUENCE [LARGE SCALE GENOMIC DNA]</scope>
    <source>
        <strain evidence="3">JCM 13813</strain>
    </source>
</reference>
<proteinExistence type="predicted"/>
<accession>A0ABP5IQY0</accession>
<dbReference type="RefSeq" id="WP_231250462.1">
    <property type="nucleotide sequence ID" value="NZ_BAAAMQ010000009.1"/>
</dbReference>
<evidence type="ECO:0000313" key="2">
    <source>
        <dbReference type="EMBL" id="GAA2102693.1"/>
    </source>
</evidence>
<gene>
    <name evidence="2" type="ORF">GCM10009726_13770</name>
</gene>
<organism evidence="2 3">
    <name type="scientific">Nocardioides furvisabuli</name>
    <dbReference type="NCBI Taxonomy" id="375542"/>
    <lineage>
        <taxon>Bacteria</taxon>
        <taxon>Bacillati</taxon>
        <taxon>Actinomycetota</taxon>
        <taxon>Actinomycetes</taxon>
        <taxon>Propionibacteriales</taxon>
        <taxon>Nocardioidaceae</taxon>
        <taxon>Nocardioides</taxon>
    </lineage>
</organism>
<sequence>MAQAPAAPAYAAQPRRGRSVPRGALVAAAGVAGLLAVGAGVAVGLQVFSGGGSATTGAPSTAQRQVVEPVTSQPTEAWAWRSQEDGSASVVADGDLVVVVDSLADQSRVVRLDPDGTEVWENTDGVWAGGVDEREGRVYVATEWEGPGLAALDADTGEEVWSDDDRTFVATLDDGRVLASTWADDSDTGEIAVLDSSGGELWAMPYDSVGTSGDRVVALTDAELSVRETASGEVAWEADTGLDLYDSYASVAVTEDLVVVSAGDTAVGYDPASGEELWREDMGFGYDVTVSAGGPGLVYTYDSGDSESYEDGEVVFLGVEGILERRPLDHDECCFSGFGFRQDGQDYFAATDEGIVYDEELTPVARFDGEIVPTSTGFYEASNGELSYHLLDGTEEWARQVGEPDSYLSVIPLDGRVLVADGPSITAYE</sequence>
<dbReference type="PANTHER" id="PTHR34512:SF30">
    <property type="entry name" value="OUTER MEMBRANE PROTEIN ASSEMBLY FACTOR BAMB"/>
    <property type="match status" value="1"/>
</dbReference>
<dbReference type="SMART" id="SM00564">
    <property type="entry name" value="PQQ"/>
    <property type="match status" value="3"/>
</dbReference>
<dbReference type="InterPro" id="IPR011047">
    <property type="entry name" value="Quinoprotein_ADH-like_sf"/>
</dbReference>
<dbReference type="SUPFAM" id="SSF50998">
    <property type="entry name" value="Quinoprotein alcohol dehydrogenase-like"/>
    <property type="match status" value="1"/>
</dbReference>
<dbReference type="InterPro" id="IPR018391">
    <property type="entry name" value="PQQ_b-propeller_rpt"/>
</dbReference>
<feature type="transmembrane region" description="Helical" evidence="1">
    <location>
        <begin position="24"/>
        <end position="48"/>
    </location>
</feature>
<name>A0ABP5IQY0_9ACTN</name>
<dbReference type="Proteomes" id="UP001501161">
    <property type="component" value="Unassembled WGS sequence"/>
</dbReference>
<evidence type="ECO:0008006" key="4">
    <source>
        <dbReference type="Google" id="ProtNLM"/>
    </source>
</evidence>
<evidence type="ECO:0000313" key="3">
    <source>
        <dbReference type="Proteomes" id="UP001501161"/>
    </source>
</evidence>
<keyword evidence="1" id="KW-0812">Transmembrane</keyword>
<dbReference type="Gene3D" id="2.130.10.10">
    <property type="entry name" value="YVTN repeat-like/Quinoprotein amine dehydrogenase"/>
    <property type="match status" value="1"/>
</dbReference>
<dbReference type="InterPro" id="IPR015943">
    <property type="entry name" value="WD40/YVTN_repeat-like_dom_sf"/>
</dbReference>
<evidence type="ECO:0000256" key="1">
    <source>
        <dbReference type="SAM" id="Phobius"/>
    </source>
</evidence>
<protein>
    <recommendedName>
        <fullName evidence="4">Outer membrane protein assembly factor BamB, contains PQQ-like beta-propeller repeat</fullName>
    </recommendedName>
</protein>
<keyword evidence="3" id="KW-1185">Reference proteome</keyword>
<dbReference type="EMBL" id="BAAAMQ010000009">
    <property type="protein sequence ID" value="GAA2102693.1"/>
    <property type="molecule type" value="Genomic_DNA"/>
</dbReference>
<comment type="caution">
    <text evidence="2">The sequence shown here is derived from an EMBL/GenBank/DDBJ whole genome shotgun (WGS) entry which is preliminary data.</text>
</comment>
<dbReference type="PANTHER" id="PTHR34512">
    <property type="entry name" value="CELL SURFACE PROTEIN"/>
    <property type="match status" value="1"/>
</dbReference>